<dbReference type="Gene3D" id="3.30.230.70">
    <property type="entry name" value="GHMP Kinase, N-terminal domain"/>
    <property type="match status" value="2"/>
</dbReference>
<dbReference type="Proteomes" id="UP001301350">
    <property type="component" value="Unassembled WGS sequence"/>
</dbReference>
<sequence length="853" mass="90053">MNRAAAVVVRTGWWRWERFAAVPLHPVRSCTSTANNNNNNNNAPLSASVTPGEWLTSAAARPLGAVEWQAPLHLESGRWARLTAGSLTVQSGGTLVLVACALARQRAPTSFAALDALAGTATGGRSDPGSGVALVAPLRTEYRERASARGLIPTSYHRREAAATEKEVLTARLMDRALRPALAPGYVVETHVAAHVLSADGEHDPDVLAVNGASVALALAWANTTPEAVSAAPTSLAAAVRVARRPDTGAWILQPTHEQRKRSDIELVYVGNARGECLALEGAARPVSPAELAMAARVGAAGVLPILEAQQRLVQQARERSTSSSSSSSSSSSLFLAQPRPALVAAAAEHSFAALREVYARGAAQSKTQRGAAIAQQTAVAMQHLRRQHPEAGVTETSLALLEVSRRAWRDLLHTERRRVDGRRVDEARPLEARVAVLPLGGCHGSAVCTRGETQVLAVATLGLPALAKPLDAYGGGDESKSFYVHYDFPAYCVGEVAAGGEWAGRSRRREVGHGALAERALRALIPPDMPQAVRVNAEVLASAGSTSMAAVAAGSLALMDAGVQLSGPASGVSIGGVRLADDASSSSASSSSLLLLTDLIGLEDFLGEFDFKVAGTAAGITAWHLDVKRSGLKLAEVERALERAAAVHAVHVEEVLRPALPEGRARLQPPPQAPCIARLAMPSAARARVLGVGGQCVRSIEARTGCRVQVDDEDVVHVWAPNRPACMEAQRLVERAMRPPQPGDRLRGRVLQVLEHGAVVEVRTHASAPRQQGLLHRSAFATADGWARTHVGDSVAVRVAQVDARTGALRFIEQQLERLSKASEGGDEEEEVEAAKTPDKPAAWRTSQQAHS</sequence>
<evidence type="ECO:0000256" key="7">
    <source>
        <dbReference type="PROSITE-ProRule" id="PRU00117"/>
    </source>
</evidence>
<dbReference type="SUPFAM" id="SSF46915">
    <property type="entry name" value="Polynucleotide phosphorylase/guanosine pentaphosphate synthase (PNPase/GPSI), domain 3"/>
    <property type="match status" value="1"/>
</dbReference>
<dbReference type="SUPFAM" id="SSF55666">
    <property type="entry name" value="Ribonuclease PH domain 2-like"/>
    <property type="match status" value="2"/>
</dbReference>
<dbReference type="GO" id="GO:0000958">
    <property type="term" value="P:mitochondrial mRNA catabolic process"/>
    <property type="evidence" value="ECO:0007669"/>
    <property type="project" value="TreeGrafter"/>
</dbReference>
<name>A0AAV9ITS0_CYACA</name>
<proteinExistence type="inferred from homology"/>
<dbReference type="InterPro" id="IPR020568">
    <property type="entry name" value="Ribosomal_Su5_D2-typ_SF"/>
</dbReference>
<comment type="similarity">
    <text evidence="1">Belongs to the polyribonucleotide nucleotidyltransferase family.</text>
</comment>
<dbReference type="InterPro" id="IPR003029">
    <property type="entry name" value="S1_domain"/>
</dbReference>
<evidence type="ECO:0000256" key="5">
    <source>
        <dbReference type="ARBA" id="ARBA00022884"/>
    </source>
</evidence>
<dbReference type="GO" id="GO:0004654">
    <property type="term" value="F:polyribonucleotide nucleotidyltransferase activity"/>
    <property type="evidence" value="ECO:0007669"/>
    <property type="project" value="UniProtKB-EC"/>
</dbReference>
<dbReference type="AlphaFoldDB" id="A0AAV9ITS0"/>
<dbReference type="GO" id="GO:0000965">
    <property type="term" value="P:mitochondrial RNA 3'-end processing"/>
    <property type="evidence" value="ECO:0007669"/>
    <property type="project" value="TreeGrafter"/>
</dbReference>
<dbReference type="InterPro" id="IPR036612">
    <property type="entry name" value="KH_dom_type_1_sf"/>
</dbReference>
<evidence type="ECO:0000259" key="9">
    <source>
        <dbReference type="PROSITE" id="PS50126"/>
    </source>
</evidence>
<dbReference type="CDD" id="cd02393">
    <property type="entry name" value="KH-I_PNPase"/>
    <property type="match status" value="1"/>
</dbReference>
<dbReference type="PROSITE" id="PS50126">
    <property type="entry name" value="S1"/>
    <property type="match status" value="1"/>
</dbReference>
<gene>
    <name evidence="10" type="ORF">CDCA_CDCA05G1574</name>
</gene>
<dbReference type="GO" id="GO:0003723">
    <property type="term" value="F:RNA binding"/>
    <property type="evidence" value="ECO:0007669"/>
    <property type="project" value="UniProtKB-UniRule"/>
</dbReference>
<accession>A0AAV9ITS0</accession>
<dbReference type="InterPro" id="IPR012340">
    <property type="entry name" value="NA-bd_OB-fold"/>
</dbReference>
<keyword evidence="3" id="KW-0808">Transferase</keyword>
<keyword evidence="5 7" id="KW-0694">RNA-binding</keyword>
<dbReference type="InterPro" id="IPR012162">
    <property type="entry name" value="PNPase"/>
</dbReference>
<dbReference type="InterPro" id="IPR036345">
    <property type="entry name" value="ExoRNase_PH_dom2_sf"/>
</dbReference>
<dbReference type="SMART" id="SM00322">
    <property type="entry name" value="KH"/>
    <property type="match status" value="1"/>
</dbReference>
<dbReference type="SUPFAM" id="SSF50249">
    <property type="entry name" value="Nucleic acid-binding proteins"/>
    <property type="match status" value="1"/>
</dbReference>
<dbReference type="GO" id="GO:0000175">
    <property type="term" value="F:3'-5'-RNA exonuclease activity"/>
    <property type="evidence" value="ECO:0007669"/>
    <property type="project" value="TreeGrafter"/>
</dbReference>
<dbReference type="Gene3D" id="2.40.50.140">
    <property type="entry name" value="Nucleic acid-binding proteins"/>
    <property type="match status" value="1"/>
</dbReference>
<dbReference type="InterPro" id="IPR004088">
    <property type="entry name" value="KH_dom_type_1"/>
</dbReference>
<dbReference type="Pfam" id="PF00013">
    <property type="entry name" value="KH_1"/>
    <property type="match status" value="1"/>
</dbReference>
<dbReference type="InterPro" id="IPR036456">
    <property type="entry name" value="PNPase_PH_RNA-bd_sf"/>
</dbReference>
<evidence type="ECO:0000256" key="3">
    <source>
        <dbReference type="ARBA" id="ARBA00022679"/>
    </source>
</evidence>
<evidence type="ECO:0000313" key="10">
    <source>
        <dbReference type="EMBL" id="KAK4535549.1"/>
    </source>
</evidence>
<evidence type="ECO:0000256" key="4">
    <source>
        <dbReference type="ARBA" id="ARBA00022695"/>
    </source>
</evidence>
<keyword evidence="4" id="KW-0548">Nucleotidyltransferase</keyword>
<evidence type="ECO:0000256" key="6">
    <source>
        <dbReference type="ARBA" id="ARBA00031451"/>
    </source>
</evidence>
<dbReference type="GO" id="GO:0005739">
    <property type="term" value="C:mitochondrion"/>
    <property type="evidence" value="ECO:0007669"/>
    <property type="project" value="TreeGrafter"/>
</dbReference>
<dbReference type="Gene3D" id="3.30.1370.10">
    <property type="entry name" value="K Homology domain, type 1"/>
    <property type="match status" value="1"/>
</dbReference>
<dbReference type="EC" id="2.7.7.8" evidence="2"/>
<evidence type="ECO:0000256" key="8">
    <source>
        <dbReference type="SAM" id="MobiDB-lite"/>
    </source>
</evidence>
<dbReference type="GO" id="GO:0005829">
    <property type="term" value="C:cytosol"/>
    <property type="evidence" value="ECO:0007669"/>
    <property type="project" value="TreeGrafter"/>
</dbReference>
<dbReference type="PROSITE" id="PS50084">
    <property type="entry name" value="KH_TYPE_1"/>
    <property type="match status" value="1"/>
</dbReference>
<dbReference type="Pfam" id="PF01138">
    <property type="entry name" value="RNase_PH"/>
    <property type="match status" value="2"/>
</dbReference>
<dbReference type="SUPFAM" id="SSF54791">
    <property type="entry name" value="Eukaryotic type KH-domain (KH-domain type I)"/>
    <property type="match status" value="1"/>
</dbReference>
<protein>
    <recommendedName>
        <fullName evidence="2">polyribonucleotide nucleotidyltransferase</fullName>
        <ecNumber evidence="2">2.7.7.8</ecNumber>
    </recommendedName>
    <alternativeName>
        <fullName evidence="6">Polynucleotide phosphorylase 1</fullName>
    </alternativeName>
</protein>
<evidence type="ECO:0000256" key="2">
    <source>
        <dbReference type="ARBA" id="ARBA00012416"/>
    </source>
</evidence>
<dbReference type="InterPro" id="IPR004087">
    <property type="entry name" value="KH_dom"/>
</dbReference>
<evidence type="ECO:0000256" key="1">
    <source>
        <dbReference type="ARBA" id="ARBA00007404"/>
    </source>
</evidence>
<keyword evidence="11" id="KW-1185">Reference proteome</keyword>
<dbReference type="PANTHER" id="PTHR11252:SF0">
    <property type="entry name" value="POLYRIBONUCLEOTIDE NUCLEOTIDYLTRANSFERASE 1, MITOCHONDRIAL"/>
    <property type="match status" value="1"/>
</dbReference>
<comment type="caution">
    <text evidence="10">The sequence shown here is derived from an EMBL/GenBank/DDBJ whole genome shotgun (WGS) entry which is preliminary data.</text>
</comment>
<dbReference type="InterPro" id="IPR027408">
    <property type="entry name" value="PNPase/RNase_PH_dom_sf"/>
</dbReference>
<organism evidence="10 11">
    <name type="scientific">Cyanidium caldarium</name>
    <name type="common">Red alga</name>
    <dbReference type="NCBI Taxonomy" id="2771"/>
    <lineage>
        <taxon>Eukaryota</taxon>
        <taxon>Rhodophyta</taxon>
        <taxon>Bangiophyceae</taxon>
        <taxon>Cyanidiales</taxon>
        <taxon>Cyanidiaceae</taxon>
        <taxon>Cyanidium</taxon>
    </lineage>
</organism>
<dbReference type="SUPFAM" id="SSF54211">
    <property type="entry name" value="Ribosomal protein S5 domain 2-like"/>
    <property type="match status" value="2"/>
</dbReference>
<reference evidence="10 11" key="1">
    <citation type="submission" date="2022-07" db="EMBL/GenBank/DDBJ databases">
        <title>Genome-wide signatures of adaptation to extreme environments.</title>
        <authorList>
            <person name="Cho C.H."/>
            <person name="Yoon H.S."/>
        </authorList>
    </citation>
    <scope>NUCLEOTIDE SEQUENCE [LARGE SCALE GENOMIC DNA]</scope>
    <source>
        <strain evidence="10 11">DBV 063 E5</strain>
    </source>
</reference>
<dbReference type="InterPro" id="IPR001247">
    <property type="entry name" value="ExoRNase_PH_dom1"/>
</dbReference>
<feature type="domain" description="S1 motif" evidence="9">
    <location>
        <begin position="744"/>
        <end position="815"/>
    </location>
</feature>
<dbReference type="EMBL" id="JANCYW010000005">
    <property type="protein sequence ID" value="KAK4535549.1"/>
    <property type="molecule type" value="Genomic_DNA"/>
</dbReference>
<feature type="region of interest" description="Disordered" evidence="8">
    <location>
        <begin position="820"/>
        <end position="853"/>
    </location>
</feature>
<dbReference type="PANTHER" id="PTHR11252">
    <property type="entry name" value="POLYRIBONUCLEOTIDE NUCLEOTIDYLTRANSFERASE"/>
    <property type="match status" value="1"/>
</dbReference>
<evidence type="ECO:0000313" key="11">
    <source>
        <dbReference type="Proteomes" id="UP001301350"/>
    </source>
</evidence>
<dbReference type="CDD" id="cd00164">
    <property type="entry name" value="S1_like"/>
    <property type="match status" value="1"/>
</dbReference>